<dbReference type="SUPFAM" id="SSF52540">
    <property type="entry name" value="P-loop containing nucleoside triphosphate hydrolases"/>
    <property type="match status" value="2"/>
</dbReference>
<protein>
    <submittedName>
        <fullName evidence="4">Uncharacterized protein</fullName>
    </submittedName>
</protein>
<feature type="repeat" description="TPR" evidence="1">
    <location>
        <begin position="1190"/>
        <end position="1223"/>
    </location>
</feature>
<dbReference type="Gene3D" id="1.25.40.10">
    <property type="entry name" value="Tetratricopeptide repeat domain"/>
    <property type="match status" value="6"/>
</dbReference>
<dbReference type="PROSITE" id="PS50005">
    <property type="entry name" value="TPR"/>
    <property type="match status" value="1"/>
</dbReference>
<dbReference type="PANTHER" id="PTHR35205">
    <property type="entry name" value="NB-ARC AND TPR DOMAIN PROTEIN"/>
    <property type="match status" value="1"/>
</dbReference>
<dbReference type="InterPro" id="IPR011990">
    <property type="entry name" value="TPR-like_helical_dom_sf"/>
</dbReference>
<evidence type="ECO:0000256" key="3">
    <source>
        <dbReference type="SAM" id="MobiDB-lite"/>
    </source>
</evidence>
<proteinExistence type="predicted"/>
<dbReference type="InterPro" id="IPR027417">
    <property type="entry name" value="P-loop_NTPase"/>
</dbReference>
<dbReference type="Proteomes" id="UP001159405">
    <property type="component" value="Unassembled WGS sequence"/>
</dbReference>
<accession>A0ABN8MY72</accession>
<reference evidence="4 5" key="1">
    <citation type="submission" date="2022-05" db="EMBL/GenBank/DDBJ databases">
        <authorList>
            <consortium name="Genoscope - CEA"/>
            <person name="William W."/>
        </authorList>
    </citation>
    <scope>NUCLEOTIDE SEQUENCE [LARGE SCALE GENOMIC DNA]</scope>
</reference>
<gene>
    <name evidence="4" type="ORF">PLOB_00039376</name>
</gene>
<feature type="region of interest" description="Disordered" evidence="3">
    <location>
        <begin position="3260"/>
        <end position="3302"/>
    </location>
</feature>
<evidence type="ECO:0000313" key="5">
    <source>
        <dbReference type="Proteomes" id="UP001159405"/>
    </source>
</evidence>
<dbReference type="InterPro" id="IPR019734">
    <property type="entry name" value="TPR_rpt"/>
</dbReference>
<comment type="caution">
    <text evidence="4">The sequence shown here is derived from an EMBL/GenBank/DDBJ whole genome shotgun (WGS) entry which is preliminary data.</text>
</comment>
<keyword evidence="2" id="KW-0175">Coiled coil</keyword>
<sequence>MASGGWVAELDKKEHKNWVMVGCALNIAKKGIVPTIQNKMETWYQSIISSPPLQSLPPCACAPSAPKCATCVTWEKELKRHHKSGRPKICWDNSDRTQWGSPTGEWEIAKVYMPTLGSRAKDVIDADGTDIDGLLNLLEWCTFINPPVSRTLLNSGRDKCRNRWAHAAKQEICDADVPTILSHLNNLLSDPVFNSELSARKASNYLQDLSRQGLINVRESEVEALHLLRQCLEDDLRKCQDDLAYTLRHLSQVQEQSNVNKSEITTLRQQMEEESKNLSENVSMILVDVAAFNKSLNQRDDLRNTIEVICDDLDELSNGIQKVVMELNANVSTNKSSISRLQEDVMEIKEEVETLKHKAHVGPHKVDDDGEDDEHILYTAPIGLTDFTGRKAELQWLERNLLSLNPEKKPGSSSCIKTICGLGGCGKTSLAIEFAWRCKHRFPGGVFWVNGESNENLRKSVVEVLTFVNISASVTDNIEDILNKFLSWLSKMKRPWLLVVDNADELNDPTCPAGVKKICKGVLQRTHLPRKHGHILVTTRANATESKTFLKISNDDCLMLQCFSEEEGALFLMQRTGLEGNDLDPDAICLAKELGFLPLALEQAAAYISSSPLPLSFKDYLNRYKEVKFRLLKQQHATALSLEAQHRLSTHTTWMMNFEYVKERSPAAAKIMRISAFCESEFIPFNVINRGSPEFNQEERRESSFSYSDIGDILKILSSYSLFTVDHQCKMFRVHKLVQEVVRESLTNSERIKTLVECVRVLRFAFLQFPTFENFKLGNLYELDVGDQRIVFSLLLNFLKLTRYMEEEINAPRENNNRELFGVNTFEFCKFVYHLAKNRNSLFWLSSELTDFYLTLFKVVYGDSDPNWLLSEMVDASIIKEKSVASKGKHEGKNLIDNAMQKMFEFQKSGVVIEADVKFRVRYQKAKFLFYEEGVEKFYNALLELESLDLPISEPITAVLQMKIAELEYQKGNSSELAFKRVMKALEIARRVYPGDDPKLLLLLELANVTLSNNGKFKEAKMCAKEMRDIYMKLPPSSDDVVMGLRKFSSFMCQSNHIAMEAGSLENLENRWPHIYSCVKDGYVNNCIPYVDDGSEEVVAITLLSIMRSFAIALSEGSEPNFPAERLAMYLRIGEIFVSLRRHYYGSNFPDMLEAYSFLTAVKLLLGTDEKGAFACLQSGPCADTGLNQSSRYRDAGNCFFNLGDYSRSLEFYNKALNLNQGDAKLLTNRVVAQVKLSKQKAQSQPFKEQQNILQSALQDSISAISADPSWVKGYYWKAVCLAELGQRGASLAAAAVAECLFPLQCTQIPAVVEHFGCYIVKEVATSEDLGRAVEISENSLVIVVCSGKYGLTQPLKVPSNAVIVGLGEVEITCAKGVPLFLDKTVYIDNIELTPSADFIRVNEADAKNCLDRGQLDQALSVYSKVLATCPENTQLLTARASTYLKAAKEKSNTCERESLLELGLEDTKATIRADPSWLLGYSTRAAIMTELGRKHEALASAAVFNHLSSGRDISSVIQRYGALQIHVVESSDELSTVLEETEEPEGVNQIVLMKEGEYLFEKSVEINPAIIVVGLGKVIVSCKTGAPFNFRKEHFVENVELQGDCGDAPESLETTSSTSLFGQEEDITLASPSGYDASKVMATGGWVADLDKKEHKNWVLVGCALNIAKNGISPKIQKEMEAWYRNLISSPPLQSLSPCTCSSRAAKCASCTTWEAELSRHHMAPRPKICWNNSDKNQWGSPAGAWEIAKLFMPTLGTRKMDVVDAETTDIGGLLNLMEWCPFLTPPVNKTVLCAARDECRNHWAHSPKQEIQDVDVPTIFSHLNNLLSDPVFNADKDAQKASQHLQDLFHQGLVNVRNSEMEALHLLRQSLASDLTKCQGDLTDVQTKVAQVDADTKKLYMAAQKDLSDVEKIAGVNKDDIGALKAQAEKLEVDIQSDLSEVKEQGDLNREDMRELREELETQLRDVEAYLSTESASVKSAVQKVTIKMNTTETKISGLQKDFMDVKEVVDSFKDNGFQAETGSDEDIFCTAPSRLPSFTGRTTALSWLEKNLVLESSVQSGAETSCCTKTICGLGGCGKTSLAVEFAWINKSRFPGGVFWINGESDENINKSVAEVLALKNIFTPKSASIDETLTHFLTWLSNKELPWLLVVDNVDELQDPTCPTGVKKICKGPWQRNSKSPKRGHILLTTRQNARDARTFLKNSCEDYLELQCFSEEEGVLFLMKRKGLEGKSLEPDAVALTKELGALPLALEQAAAYITASPIPLSFADYLKKYREVKLRLLKQQPATALSMEAQHRLSVHTTWEMNFAYVKEQSPAAASMMRIAAFLESENVPFAVINPGLPELDQDALKEKACCNIEIAMLLRVLSSYSLFSVSSQNRVFHVHKLIQEVVRDSLTVTQKLETLVAASRLLNFALQNYEERRIAIALLLNFRKLKNHIEDEIDSQEEKFAPFLCNDDSIIDLFTFVGILIESDVFFFTLRKELWDVSLKVRKVRGSPDPNILLTMMTCAAISKRNVPGRENYDEAKTLAQETVHKMAEFEKSGFVIMDRVKYHVLEHIASYYASEGKWKENYEALLELEGLSLSDENVVNLQIMIGRAENFISAGNFECVLKRHLRALELARKIYPSDHHELLRVLQFVTMHFYNDDKLQEARVYAEEMLQIAKKQPPASDYYLRGITSALTVIRCFDPYRAENILCNILVDRWPDLYKDIQSGAVARVISDSKHEVDESSYEHASTVLENLMTCFNAHLNIGSKLSKQEGHFYRSVAEKLISLRKKMYEDNHPDVAEANYFMEMVHLFLGNQGGTFKRLEQLWQCFAKQASNHHFSSRARCDRKVLLARNVKNLANDCFKSGCYSRALNLYNRVLNECPNDAKLLTNRAATYVKLSEQHGLAAEEKRKFLQLACQDANVALTADPSWVKGYYWKAVCLSKLGQRGPSLATAAVARHFFPSQCSGIPAVVEHFGHYSIKVIATVDELLQLVRREAGRNLVILVKEGRYELTESMKVPANAVMVGVGKVQIVCTKDVLLRLDKTVYTENIELSSSVDTIKMLKEKAKESLNRGQLDEALSHYSKALAICSEDPQLLTARASTYLKLAEKNRNMNDRESLLELALKDSESSIRADPSWFLGYHTKATSLAELGRKHEALAAAAVFNHLSSGRDISSVIERYGALQIDVVKSSDELRTVLQEITEREELNQIVLLKEGDYLLEKTVEMKQAIVVIGLGKVTVSCKTGVPFQFRKEHFVENVALHSGCGEEPTSHEVMSSRDDSGREEDISLDLPSGYDNSSANSECKVN</sequence>
<dbReference type="PANTHER" id="PTHR35205:SF1">
    <property type="entry name" value="ZU5 DOMAIN-CONTAINING PROTEIN"/>
    <property type="match status" value="1"/>
</dbReference>
<dbReference type="InterPro" id="IPR027897">
    <property type="entry name" value="DUF4559"/>
</dbReference>
<keyword evidence="5" id="KW-1185">Reference proteome</keyword>
<name>A0ABN8MY72_9CNID</name>
<evidence type="ECO:0000313" key="4">
    <source>
        <dbReference type="EMBL" id="CAH3038692.1"/>
    </source>
</evidence>
<dbReference type="Pfam" id="PF15112">
    <property type="entry name" value="DUF4559"/>
    <property type="match status" value="2"/>
</dbReference>
<dbReference type="SUPFAM" id="SSF48452">
    <property type="entry name" value="TPR-like"/>
    <property type="match status" value="3"/>
</dbReference>
<feature type="coiled-coil region" evidence="2">
    <location>
        <begin position="1941"/>
        <end position="1975"/>
    </location>
</feature>
<dbReference type="EMBL" id="CALNXK010000006">
    <property type="protein sequence ID" value="CAH3038692.1"/>
    <property type="molecule type" value="Genomic_DNA"/>
</dbReference>
<keyword evidence="1" id="KW-0802">TPR repeat</keyword>
<feature type="compositionally biased region" description="Polar residues" evidence="3">
    <location>
        <begin position="3290"/>
        <end position="3302"/>
    </location>
</feature>
<evidence type="ECO:0000256" key="1">
    <source>
        <dbReference type="PROSITE-ProRule" id="PRU00339"/>
    </source>
</evidence>
<dbReference type="Gene3D" id="3.40.50.300">
    <property type="entry name" value="P-loop containing nucleotide triphosphate hydrolases"/>
    <property type="match status" value="2"/>
</dbReference>
<organism evidence="4 5">
    <name type="scientific">Porites lobata</name>
    <dbReference type="NCBI Taxonomy" id="104759"/>
    <lineage>
        <taxon>Eukaryota</taxon>
        <taxon>Metazoa</taxon>
        <taxon>Cnidaria</taxon>
        <taxon>Anthozoa</taxon>
        <taxon>Hexacorallia</taxon>
        <taxon>Scleractinia</taxon>
        <taxon>Fungiina</taxon>
        <taxon>Poritidae</taxon>
        <taxon>Porites</taxon>
    </lineage>
</organism>
<dbReference type="SMART" id="SM00028">
    <property type="entry name" value="TPR"/>
    <property type="match status" value="4"/>
</dbReference>
<feature type="compositionally biased region" description="Basic and acidic residues" evidence="3">
    <location>
        <begin position="3264"/>
        <end position="3281"/>
    </location>
</feature>
<evidence type="ECO:0000256" key="2">
    <source>
        <dbReference type="SAM" id="Coils"/>
    </source>
</evidence>